<accession>A0ABV8WYR1</accession>
<dbReference type="Proteomes" id="UP001595882">
    <property type="component" value="Unassembled WGS sequence"/>
</dbReference>
<feature type="domain" description="GGDEF" evidence="2">
    <location>
        <begin position="374"/>
        <end position="511"/>
    </location>
</feature>
<evidence type="ECO:0000313" key="4">
    <source>
        <dbReference type="Proteomes" id="UP001595882"/>
    </source>
</evidence>
<keyword evidence="1" id="KW-0472">Membrane</keyword>
<dbReference type="Gene3D" id="3.30.450.20">
    <property type="entry name" value="PAS domain"/>
    <property type="match status" value="1"/>
</dbReference>
<evidence type="ECO:0000313" key="3">
    <source>
        <dbReference type="EMBL" id="MFC4404153.1"/>
    </source>
</evidence>
<dbReference type="EC" id="2.7.7.65" evidence="3"/>
<gene>
    <name evidence="3" type="ORF">ACFOY7_13850</name>
</gene>
<dbReference type="PANTHER" id="PTHR45138:SF9">
    <property type="entry name" value="DIGUANYLATE CYCLASE DGCM-RELATED"/>
    <property type="match status" value="1"/>
</dbReference>
<feature type="transmembrane region" description="Helical" evidence="1">
    <location>
        <begin position="142"/>
        <end position="162"/>
    </location>
</feature>
<dbReference type="PANTHER" id="PTHR45138">
    <property type="entry name" value="REGULATORY COMPONENTS OF SENSORY TRANSDUCTION SYSTEM"/>
    <property type="match status" value="1"/>
</dbReference>
<protein>
    <submittedName>
        <fullName evidence="3">Diguanylate cyclase domain-containing protein</fullName>
        <ecNumber evidence="3">2.7.7.65</ecNumber>
    </submittedName>
</protein>
<dbReference type="SUPFAM" id="SSF55073">
    <property type="entry name" value="Nucleotide cyclase"/>
    <property type="match status" value="1"/>
</dbReference>
<dbReference type="PROSITE" id="PS50887">
    <property type="entry name" value="GGDEF"/>
    <property type="match status" value="1"/>
</dbReference>
<dbReference type="InterPro" id="IPR029787">
    <property type="entry name" value="Nucleotide_cyclase"/>
</dbReference>
<feature type="transmembrane region" description="Helical" evidence="1">
    <location>
        <begin position="6"/>
        <end position="23"/>
    </location>
</feature>
<name>A0ABV8WYR1_9BACI</name>
<dbReference type="GO" id="GO:0052621">
    <property type="term" value="F:diguanylate cyclase activity"/>
    <property type="evidence" value="ECO:0007669"/>
    <property type="project" value="UniProtKB-EC"/>
</dbReference>
<keyword evidence="3" id="KW-0808">Transferase</keyword>
<keyword evidence="4" id="KW-1185">Reference proteome</keyword>
<dbReference type="NCBIfam" id="TIGR00254">
    <property type="entry name" value="GGDEF"/>
    <property type="match status" value="1"/>
</dbReference>
<dbReference type="Pfam" id="PF00990">
    <property type="entry name" value="GGDEF"/>
    <property type="match status" value="1"/>
</dbReference>
<comment type="caution">
    <text evidence="3">The sequence shown here is derived from an EMBL/GenBank/DDBJ whole genome shotgun (WGS) entry which is preliminary data.</text>
</comment>
<dbReference type="Pfam" id="PF16927">
    <property type="entry name" value="HisKA_7TM"/>
    <property type="match status" value="1"/>
</dbReference>
<dbReference type="InterPro" id="IPR043128">
    <property type="entry name" value="Rev_trsase/Diguanyl_cyclase"/>
</dbReference>
<dbReference type="EMBL" id="JBHSDT010000008">
    <property type="protein sequence ID" value="MFC4404153.1"/>
    <property type="molecule type" value="Genomic_DNA"/>
</dbReference>
<dbReference type="RefSeq" id="WP_390254107.1">
    <property type="nucleotide sequence ID" value="NZ_JBHSDT010000008.1"/>
</dbReference>
<evidence type="ECO:0000256" key="1">
    <source>
        <dbReference type="SAM" id="Phobius"/>
    </source>
</evidence>
<organism evidence="3 4">
    <name type="scientific">Gracilibacillus xinjiangensis</name>
    <dbReference type="NCBI Taxonomy" id="1193282"/>
    <lineage>
        <taxon>Bacteria</taxon>
        <taxon>Bacillati</taxon>
        <taxon>Bacillota</taxon>
        <taxon>Bacilli</taxon>
        <taxon>Bacillales</taxon>
        <taxon>Bacillaceae</taxon>
        <taxon>Gracilibacillus</taxon>
    </lineage>
</organism>
<feature type="transmembrane region" description="Helical" evidence="1">
    <location>
        <begin position="174"/>
        <end position="198"/>
    </location>
</feature>
<keyword evidence="3" id="KW-0548">Nucleotidyltransferase</keyword>
<dbReference type="InterPro" id="IPR031621">
    <property type="entry name" value="HisKA_7TM"/>
</dbReference>
<dbReference type="CDD" id="cd01949">
    <property type="entry name" value="GGDEF"/>
    <property type="match status" value="1"/>
</dbReference>
<proteinExistence type="predicted"/>
<feature type="transmembrane region" description="Helical" evidence="1">
    <location>
        <begin position="94"/>
        <end position="113"/>
    </location>
</feature>
<dbReference type="InterPro" id="IPR000160">
    <property type="entry name" value="GGDEF_dom"/>
</dbReference>
<reference evidence="4" key="1">
    <citation type="journal article" date="2019" name="Int. J. Syst. Evol. Microbiol.">
        <title>The Global Catalogue of Microorganisms (GCM) 10K type strain sequencing project: providing services to taxonomists for standard genome sequencing and annotation.</title>
        <authorList>
            <consortium name="The Broad Institute Genomics Platform"/>
            <consortium name="The Broad Institute Genome Sequencing Center for Infectious Disease"/>
            <person name="Wu L."/>
            <person name="Ma J."/>
        </authorList>
    </citation>
    <scope>NUCLEOTIDE SEQUENCE [LARGE SCALE GENOMIC DNA]</scope>
    <source>
        <strain evidence="4">CCUG 37865</strain>
    </source>
</reference>
<evidence type="ECO:0000259" key="2">
    <source>
        <dbReference type="PROSITE" id="PS50887"/>
    </source>
</evidence>
<dbReference type="Gene3D" id="3.30.70.270">
    <property type="match status" value="1"/>
</dbReference>
<dbReference type="SMART" id="SM00267">
    <property type="entry name" value="GGDEF"/>
    <property type="match status" value="1"/>
</dbReference>
<keyword evidence="1" id="KW-0812">Transmembrane</keyword>
<feature type="transmembrane region" description="Helical" evidence="1">
    <location>
        <begin position="204"/>
        <end position="222"/>
    </location>
</feature>
<feature type="transmembrane region" description="Helical" evidence="1">
    <location>
        <begin position="32"/>
        <end position="54"/>
    </location>
</feature>
<keyword evidence="1" id="KW-1133">Transmembrane helix</keyword>
<dbReference type="InterPro" id="IPR050469">
    <property type="entry name" value="Diguanylate_Cyclase"/>
</dbReference>
<sequence>MEPYTYYLSIMGLLLFFVGVLLLKRPRTLSRIYLSISLLLISLFIILTAIELLVDEYVLMIWLRNLQQISLYLIPIILFGYAMELNKHNSQKTIIYTCLLAIPPIITLLLIYTDHLHGWMRTSITVDEIWSLSELSILPTRLSMVLSAYPTFLALFTILLLMRNMNDIPVYNRWNHIFSAIAIFIPVFFIMFFSFIPYSIPGEMALSFTMMAILLIIVNKRYDLNSVWPFSSKQILESLDEGILLFDSNNRLIEINQSGSCFVQHIFGRNIAKEQLMGKNVSEIFRNEEEVILPVCQREHKRFEWHYHSSYFKINIVPTGNENNGMQLVVVTDLTEMKLIEKKLYHLAHYDELTNISNRRSFMERYKNIVSADNFFTFLLLDVDYFKQFNDNYGHLTGDHVLRKLALLLNEYFANQSAHAIVGRIGGEEFAVLIDKCRDDSIQIAKGFQKLLAEQPIQLSNCKEERITVSIGITSSKIGEILPFEKAYHEADIALYQAKAGGRDHIEVYQIKEPIS</sequence>
<feature type="transmembrane region" description="Helical" evidence="1">
    <location>
        <begin position="66"/>
        <end position="82"/>
    </location>
</feature>